<proteinExistence type="predicted"/>
<gene>
    <name evidence="2" type="ORF">HAX54_050700</name>
</gene>
<comment type="caution">
    <text evidence="2">The sequence shown here is derived from an EMBL/GenBank/DDBJ whole genome shotgun (WGS) entry which is preliminary data.</text>
</comment>
<organism evidence="2 3">
    <name type="scientific">Datura stramonium</name>
    <name type="common">Jimsonweed</name>
    <name type="synonym">Common thornapple</name>
    <dbReference type="NCBI Taxonomy" id="4076"/>
    <lineage>
        <taxon>Eukaryota</taxon>
        <taxon>Viridiplantae</taxon>
        <taxon>Streptophyta</taxon>
        <taxon>Embryophyta</taxon>
        <taxon>Tracheophyta</taxon>
        <taxon>Spermatophyta</taxon>
        <taxon>Magnoliopsida</taxon>
        <taxon>eudicotyledons</taxon>
        <taxon>Gunneridae</taxon>
        <taxon>Pentapetalae</taxon>
        <taxon>asterids</taxon>
        <taxon>lamiids</taxon>
        <taxon>Solanales</taxon>
        <taxon>Solanaceae</taxon>
        <taxon>Solanoideae</taxon>
        <taxon>Datureae</taxon>
        <taxon>Datura</taxon>
    </lineage>
</organism>
<sequence>LGHLTTNSAISHQFHHCAVIVRLLLTPTKSPSDYSRAATSYTPISSSASLQAEVKVPPKKYQPAKSPSPSPTFIPATIGRKTTRPILVSLFSGRNHGAN</sequence>
<keyword evidence="3" id="KW-1185">Reference proteome</keyword>
<evidence type="ECO:0000313" key="2">
    <source>
        <dbReference type="EMBL" id="MCE5167370.1"/>
    </source>
</evidence>
<evidence type="ECO:0000256" key="1">
    <source>
        <dbReference type="SAM" id="MobiDB-lite"/>
    </source>
</evidence>
<name>A0ABS8YA62_DATST</name>
<accession>A0ABS8YA62</accession>
<feature type="region of interest" description="Disordered" evidence="1">
    <location>
        <begin position="48"/>
        <end position="77"/>
    </location>
</feature>
<evidence type="ECO:0000313" key="3">
    <source>
        <dbReference type="Proteomes" id="UP000823775"/>
    </source>
</evidence>
<reference evidence="2 3" key="1">
    <citation type="journal article" date="2021" name="BMC Genomics">
        <title>Datura genome reveals duplications of psychoactive alkaloid biosynthetic genes and high mutation rate following tissue culture.</title>
        <authorList>
            <person name="Rajewski A."/>
            <person name="Carter-House D."/>
            <person name="Stajich J."/>
            <person name="Litt A."/>
        </authorList>
    </citation>
    <scope>NUCLEOTIDE SEQUENCE [LARGE SCALE GENOMIC DNA]</scope>
    <source>
        <strain evidence="2">AR-01</strain>
    </source>
</reference>
<feature type="non-terminal residue" evidence="2">
    <location>
        <position position="1"/>
    </location>
</feature>
<dbReference type="EMBL" id="JACEIK010089006">
    <property type="protein sequence ID" value="MCE5167370.1"/>
    <property type="molecule type" value="Genomic_DNA"/>
</dbReference>
<dbReference type="Proteomes" id="UP000823775">
    <property type="component" value="Unassembled WGS sequence"/>
</dbReference>
<protein>
    <submittedName>
        <fullName evidence="2">Uncharacterized protein</fullName>
    </submittedName>
</protein>